<keyword evidence="2" id="KW-1185">Reference proteome</keyword>
<evidence type="ECO:0000313" key="2">
    <source>
        <dbReference type="Proteomes" id="UP000814140"/>
    </source>
</evidence>
<sequence>MHTVSMKRPLCDPTLASSTEPTASGPKNASEGATSMLLEIIRVSSCVMLMFGRGKFQNGVIIDPRPIASKLQGPGRQGSMRKSRKTVLRCKYCSQWGCRQTKDYSVDHLIKKLYLFTAQHLRNSIISIQEGLLAHPGPLPVSYHKLASSSPPDPWTRIQVLTRRYPDVQRATSGHRRGSRNTFKKISAWGGKSRKSAESVGSVETSARTGVRQKFGGYAPEPDHCTSEAPRLGRRRLLGFAASESASLTVDNVAHCAQSFSSPVPCPPTIRGTPSTRPHVDRELRIRQEHRRTFSAWSNLGPIASHIPQALAESRSSALKLYEKFCFDNDGRTVDLLSKKFALCGRMLVLDQRSYSLLLLAAVHGSALSSRAASKHRPPQDLVDDPDGSHRRINWRFLEPNIPFRVNAILNIFGSIDLAIAEGLVNPQRRHPPAWGHLARTIHVECD</sequence>
<name>A0ACB8SIF4_9AGAM</name>
<evidence type="ECO:0000313" key="1">
    <source>
        <dbReference type="EMBL" id="KAI0056195.1"/>
    </source>
</evidence>
<gene>
    <name evidence="1" type="ORF">BV25DRAFT_1842473</name>
</gene>
<dbReference type="Proteomes" id="UP000814140">
    <property type="component" value="Unassembled WGS sequence"/>
</dbReference>
<dbReference type="EMBL" id="MU277269">
    <property type="protein sequence ID" value="KAI0056195.1"/>
    <property type="molecule type" value="Genomic_DNA"/>
</dbReference>
<protein>
    <submittedName>
        <fullName evidence="1">Uncharacterized protein</fullName>
    </submittedName>
</protein>
<organism evidence="1 2">
    <name type="scientific">Artomyces pyxidatus</name>
    <dbReference type="NCBI Taxonomy" id="48021"/>
    <lineage>
        <taxon>Eukaryota</taxon>
        <taxon>Fungi</taxon>
        <taxon>Dikarya</taxon>
        <taxon>Basidiomycota</taxon>
        <taxon>Agaricomycotina</taxon>
        <taxon>Agaricomycetes</taxon>
        <taxon>Russulales</taxon>
        <taxon>Auriscalpiaceae</taxon>
        <taxon>Artomyces</taxon>
    </lineage>
</organism>
<reference evidence="1" key="2">
    <citation type="journal article" date="2022" name="New Phytol.">
        <title>Evolutionary transition to the ectomycorrhizal habit in the genomes of a hyperdiverse lineage of mushroom-forming fungi.</title>
        <authorList>
            <person name="Looney B."/>
            <person name="Miyauchi S."/>
            <person name="Morin E."/>
            <person name="Drula E."/>
            <person name="Courty P.E."/>
            <person name="Kohler A."/>
            <person name="Kuo A."/>
            <person name="LaButti K."/>
            <person name="Pangilinan J."/>
            <person name="Lipzen A."/>
            <person name="Riley R."/>
            <person name="Andreopoulos W."/>
            <person name="He G."/>
            <person name="Johnson J."/>
            <person name="Nolan M."/>
            <person name="Tritt A."/>
            <person name="Barry K.W."/>
            <person name="Grigoriev I.V."/>
            <person name="Nagy L.G."/>
            <person name="Hibbett D."/>
            <person name="Henrissat B."/>
            <person name="Matheny P.B."/>
            <person name="Labbe J."/>
            <person name="Martin F.M."/>
        </authorList>
    </citation>
    <scope>NUCLEOTIDE SEQUENCE</scope>
    <source>
        <strain evidence="1">HHB10654</strain>
    </source>
</reference>
<reference evidence="1" key="1">
    <citation type="submission" date="2021-03" db="EMBL/GenBank/DDBJ databases">
        <authorList>
            <consortium name="DOE Joint Genome Institute"/>
            <person name="Ahrendt S."/>
            <person name="Looney B.P."/>
            <person name="Miyauchi S."/>
            <person name="Morin E."/>
            <person name="Drula E."/>
            <person name="Courty P.E."/>
            <person name="Chicoki N."/>
            <person name="Fauchery L."/>
            <person name="Kohler A."/>
            <person name="Kuo A."/>
            <person name="Labutti K."/>
            <person name="Pangilinan J."/>
            <person name="Lipzen A."/>
            <person name="Riley R."/>
            <person name="Andreopoulos W."/>
            <person name="He G."/>
            <person name="Johnson J."/>
            <person name="Barry K.W."/>
            <person name="Grigoriev I.V."/>
            <person name="Nagy L."/>
            <person name="Hibbett D."/>
            <person name="Henrissat B."/>
            <person name="Matheny P.B."/>
            <person name="Labbe J."/>
            <person name="Martin F."/>
        </authorList>
    </citation>
    <scope>NUCLEOTIDE SEQUENCE</scope>
    <source>
        <strain evidence="1">HHB10654</strain>
    </source>
</reference>
<accession>A0ACB8SIF4</accession>
<comment type="caution">
    <text evidence="1">The sequence shown here is derived from an EMBL/GenBank/DDBJ whole genome shotgun (WGS) entry which is preliminary data.</text>
</comment>
<proteinExistence type="predicted"/>